<gene>
    <name evidence="1" type="ORF">ACFOZ7_16495</name>
</gene>
<accession>A0ABD5P334</accession>
<dbReference type="AlphaFoldDB" id="A0ABD5P334"/>
<dbReference type="GeneID" id="71853192"/>
<dbReference type="RefSeq" id="WP_246972789.1">
    <property type="nucleotide sequence ID" value="NZ_CP095397.1"/>
</dbReference>
<comment type="caution">
    <text evidence="1">The sequence shown here is derived from an EMBL/GenBank/DDBJ whole genome shotgun (WGS) entry which is preliminary data.</text>
</comment>
<evidence type="ECO:0008006" key="3">
    <source>
        <dbReference type="Google" id="ProtNLM"/>
    </source>
</evidence>
<evidence type="ECO:0000313" key="2">
    <source>
        <dbReference type="Proteomes" id="UP001595821"/>
    </source>
</evidence>
<dbReference type="Proteomes" id="UP001595821">
    <property type="component" value="Unassembled WGS sequence"/>
</dbReference>
<proteinExistence type="predicted"/>
<evidence type="ECO:0000313" key="1">
    <source>
        <dbReference type="EMBL" id="MFC4248510.1"/>
    </source>
</evidence>
<name>A0ABD5P334_9EURY</name>
<protein>
    <recommendedName>
        <fullName evidence="3">Small CPxCG-related zinc finger protein</fullName>
    </recommendedName>
</protein>
<organism evidence="1 2">
    <name type="scientific">Natribaculum luteum</name>
    <dbReference type="NCBI Taxonomy" id="1586232"/>
    <lineage>
        <taxon>Archaea</taxon>
        <taxon>Methanobacteriati</taxon>
        <taxon>Methanobacteriota</taxon>
        <taxon>Stenosarchaea group</taxon>
        <taxon>Halobacteria</taxon>
        <taxon>Halobacteriales</taxon>
        <taxon>Natrialbaceae</taxon>
        <taxon>Natribaculum</taxon>
    </lineage>
</organism>
<dbReference type="EMBL" id="JBHSDJ010000124">
    <property type="protein sequence ID" value="MFC4248510.1"/>
    <property type="molecule type" value="Genomic_DNA"/>
</dbReference>
<sequence length="57" mass="6543">MTERGTDDLLYCSTCDEYVSRDDAIRTRTYGDLDPDRWQTLCCPSCGTRLKTVFIGE</sequence>
<reference evidence="1 2" key="1">
    <citation type="journal article" date="2014" name="Int. J. Syst. Evol. Microbiol.">
        <title>Complete genome sequence of Corynebacterium casei LMG S-19264T (=DSM 44701T), isolated from a smear-ripened cheese.</title>
        <authorList>
            <consortium name="US DOE Joint Genome Institute (JGI-PGF)"/>
            <person name="Walter F."/>
            <person name="Albersmeier A."/>
            <person name="Kalinowski J."/>
            <person name="Ruckert C."/>
        </authorList>
    </citation>
    <scope>NUCLEOTIDE SEQUENCE [LARGE SCALE GENOMIC DNA]</scope>
    <source>
        <strain evidence="1 2">IBRC-M 10912</strain>
    </source>
</reference>